<protein>
    <submittedName>
        <fullName evidence="7">Uncharacterized protein</fullName>
    </submittedName>
</protein>
<comment type="subcellular location">
    <subcellularLocation>
        <location evidence="1">Membrane</location>
        <topology evidence="1">Multi-pass membrane protein</topology>
    </subcellularLocation>
</comment>
<feature type="chain" id="PRO_5042869675" evidence="6">
    <location>
        <begin position="25"/>
        <end position="169"/>
    </location>
</feature>
<dbReference type="InterPro" id="IPR004031">
    <property type="entry name" value="PMP22/EMP/MP20/Claudin"/>
</dbReference>
<sequence>MAHLVHVFAITLTAVAIISQIVSIATPNYMSDVSTDSVYEKIGLFYWCDGRDCQKVPSETFPSWAETVQVLAIVALIGLVFALVTGIASICSHSNYYILNIVAAVIVFLAAFFIMVEFSFFVAEKKTDPLLMRDNFRLGYSFFFSITAFLLSLAGGVFFILTLFCTPEY</sequence>
<keyword evidence="6" id="KW-0732">Signal</keyword>
<accession>A0AAN9AMQ1</accession>
<evidence type="ECO:0000313" key="8">
    <source>
        <dbReference type="Proteomes" id="UP001374579"/>
    </source>
</evidence>
<evidence type="ECO:0000256" key="4">
    <source>
        <dbReference type="ARBA" id="ARBA00023136"/>
    </source>
</evidence>
<feature type="transmembrane region" description="Helical" evidence="5">
    <location>
        <begin position="68"/>
        <end position="90"/>
    </location>
</feature>
<reference evidence="7 8" key="1">
    <citation type="submission" date="2024-02" db="EMBL/GenBank/DDBJ databases">
        <title>Chromosome-scale genome assembly of the rough periwinkle Littorina saxatilis.</title>
        <authorList>
            <person name="De Jode A."/>
            <person name="Faria R."/>
            <person name="Formenti G."/>
            <person name="Sims Y."/>
            <person name="Smith T.P."/>
            <person name="Tracey A."/>
            <person name="Wood J.M.D."/>
            <person name="Zagrodzka Z.B."/>
            <person name="Johannesson K."/>
            <person name="Butlin R.K."/>
            <person name="Leder E.H."/>
        </authorList>
    </citation>
    <scope>NUCLEOTIDE SEQUENCE [LARGE SCALE GENOMIC DNA]</scope>
    <source>
        <strain evidence="7">Snail1</strain>
        <tissue evidence="7">Muscle</tissue>
    </source>
</reference>
<dbReference type="PANTHER" id="PTHR10671:SF108">
    <property type="entry name" value="CLAUDIN FAMILY PROTEIN-RELATED"/>
    <property type="match status" value="1"/>
</dbReference>
<evidence type="ECO:0000256" key="6">
    <source>
        <dbReference type="SAM" id="SignalP"/>
    </source>
</evidence>
<evidence type="ECO:0000256" key="3">
    <source>
        <dbReference type="ARBA" id="ARBA00022989"/>
    </source>
</evidence>
<evidence type="ECO:0000256" key="2">
    <source>
        <dbReference type="ARBA" id="ARBA00022692"/>
    </source>
</evidence>
<gene>
    <name evidence="7" type="ORF">V1264_024982</name>
</gene>
<evidence type="ECO:0000256" key="1">
    <source>
        <dbReference type="ARBA" id="ARBA00004141"/>
    </source>
</evidence>
<dbReference type="InterPro" id="IPR050579">
    <property type="entry name" value="PMP-22/EMP/MP20-like"/>
</dbReference>
<comment type="caution">
    <text evidence="7">The sequence shown here is derived from an EMBL/GenBank/DDBJ whole genome shotgun (WGS) entry which is preliminary data.</text>
</comment>
<keyword evidence="8" id="KW-1185">Reference proteome</keyword>
<proteinExistence type="predicted"/>
<feature type="transmembrane region" description="Helical" evidence="5">
    <location>
        <begin position="97"/>
        <end position="122"/>
    </location>
</feature>
<evidence type="ECO:0000256" key="5">
    <source>
        <dbReference type="SAM" id="Phobius"/>
    </source>
</evidence>
<dbReference type="PANTHER" id="PTHR10671">
    <property type="entry name" value="EPITHELIAL MEMBRANE PROTEIN-RELATED"/>
    <property type="match status" value="1"/>
</dbReference>
<dbReference type="Pfam" id="PF00822">
    <property type="entry name" value="PMP22_Claudin"/>
    <property type="match status" value="1"/>
</dbReference>
<keyword evidence="4 5" id="KW-0472">Membrane</keyword>
<dbReference type="EMBL" id="JBAMIC010000717">
    <property type="protein sequence ID" value="KAK7089727.1"/>
    <property type="molecule type" value="Genomic_DNA"/>
</dbReference>
<dbReference type="Proteomes" id="UP001374579">
    <property type="component" value="Unassembled WGS sequence"/>
</dbReference>
<keyword evidence="3 5" id="KW-1133">Transmembrane helix</keyword>
<dbReference type="GO" id="GO:0005886">
    <property type="term" value="C:plasma membrane"/>
    <property type="evidence" value="ECO:0007669"/>
    <property type="project" value="TreeGrafter"/>
</dbReference>
<feature type="signal peptide" evidence="6">
    <location>
        <begin position="1"/>
        <end position="24"/>
    </location>
</feature>
<keyword evidence="2 5" id="KW-0812">Transmembrane</keyword>
<dbReference type="Gene3D" id="1.20.140.150">
    <property type="match status" value="1"/>
</dbReference>
<name>A0AAN9AMQ1_9CAEN</name>
<evidence type="ECO:0000313" key="7">
    <source>
        <dbReference type="EMBL" id="KAK7089727.1"/>
    </source>
</evidence>
<feature type="transmembrane region" description="Helical" evidence="5">
    <location>
        <begin position="142"/>
        <end position="165"/>
    </location>
</feature>
<organism evidence="7 8">
    <name type="scientific">Littorina saxatilis</name>
    <dbReference type="NCBI Taxonomy" id="31220"/>
    <lineage>
        <taxon>Eukaryota</taxon>
        <taxon>Metazoa</taxon>
        <taxon>Spiralia</taxon>
        <taxon>Lophotrochozoa</taxon>
        <taxon>Mollusca</taxon>
        <taxon>Gastropoda</taxon>
        <taxon>Caenogastropoda</taxon>
        <taxon>Littorinimorpha</taxon>
        <taxon>Littorinoidea</taxon>
        <taxon>Littorinidae</taxon>
        <taxon>Littorina</taxon>
    </lineage>
</organism>
<dbReference type="AlphaFoldDB" id="A0AAN9AMQ1"/>